<organism evidence="7 8">
    <name type="scientific">[Myrmecia] bisecta</name>
    <dbReference type="NCBI Taxonomy" id="41462"/>
    <lineage>
        <taxon>Eukaryota</taxon>
        <taxon>Viridiplantae</taxon>
        <taxon>Chlorophyta</taxon>
        <taxon>core chlorophytes</taxon>
        <taxon>Trebouxiophyceae</taxon>
        <taxon>Trebouxiales</taxon>
        <taxon>Trebouxiaceae</taxon>
        <taxon>Myrmecia</taxon>
    </lineage>
</organism>
<feature type="coiled-coil region" evidence="3">
    <location>
        <begin position="597"/>
        <end position="631"/>
    </location>
</feature>
<dbReference type="GO" id="GO:0005524">
    <property type="term" value="F:ATP binding"/>
    <property type="evidence" value="ECO:0007669"/>
    <property type="project" value="InterPro"/>
</dbReference>
<evidence type="ECO:0000256" key="1">
    <source>
        <dbReference type="ARBA" id="ARBA00004123"/>
    </source>
</evidence>
<evidence type="ECO:0000256" key="5">
    <source>
        <dbReference type="SAM" id="Phobius"/>
    </source>
</evidence>
<feature type="region of interest" description="Disordered" evidence="4">
    <location>
        <begin position="1262"/>
        <end position="1328"/>
    </location>
</feature>
<comment type="subcellular location">
    <subcellularLocation>
        <location evidence="1">Nucleus</location>
    </subcellularLocation>
</comment>
<dbReference type="Proteomes" id="UP001489004">
    <property type="component" value="Unassembled WGS sequence"/>
</dbReference>
<feature type="compositionally biased region" description="Low complexity" evidence="4">
    <location>
        <begin position="1286"/>
        <end position="1301"/>
    </location>
</feature>
<dbReference type="Gene3D" id="1.10.287.1490">
    <property type="match status" value="1"/>
</dbReference>
<dbReference type="SUPFAM" id="SSF52540">
    <property type="entry name" value="P-loop containing nucleoside triphosphate hydrolases"/>
    <property type="match status" value="1"/>
</dbReference>
<dbReference type="PIRSF" id="PIRSF005719">
    <property type="entry name" value="SMC"/>
    <property type="match status" value="1"/>
</dbReference>
<reference evidence="7 8" key="1">
    <citation type="journal article" date="2024" name="Nat. Commun.">
        <title>Phylogenomics reveals the evolutionary origins of lichenization in chlorophyte algae.</title>
        <authorList>
            <person name="Puginier C."/>
            <person name="Libourel C."/>
            <person name="Otte J."/>
            <person name="Skaloud P."/>
            <person name="Haon M."/>
            <person name="Grisel S."/>
            <person name="Petersen M."/>
            <person name="Berrin J.G."/>
            <person name="Delaux P.M."/>
            <person name="Dal Grande F."/>
            <person name="Keller J."/>
        </authorList>
    </citation>
    <scope>NUCLEOTIDE SEQUENCE [LARGE SCALE GENOMIC DNA]</scope>
    <source>
        <strain evidence="7 8">SAG 2043</strain>
    </source>
</reference>
<dbReference type="InterPro" id="IPR024704">
    <property type="entry name" value="SMC"/>
</dbReference>
<feature type="coiled-coil region" evidence="3">
    <location>
        <begin position="665"/>
        <end position="769"/>
    </location>
</feature>
<dbReference type="GO" id="GO:0005694">
    <property type="term" value="C:chromosome"/>
    <property type="evidence" value="ECO:0007669"/>
    <property type="project" value="InterPro"/>
</dbReference>
<dbReference type="Gene3D" id="3.40.50.300">
    <property type="entry name" value="P-loop containing nucleotide triphosphate hydrolases"/>
    <property type="match status" value="2"/>
</dbReference>
<dbReference type="PANTHER" id="PTHR18937">
    <property type="entry name" value="STRUCTURAL MAINTENANCE OF CHROMOSOMES SMC FAMILY MEMBER"/>
    <property type="match status" value="1"/>
</dbReference>
<dbReference type="EMBL" id="JALJOR010000001">
    <property type="protein sequence ID" value="KAK9828823.1"/>
    <property type="molecule type" value="Genomic_DNA"/>
</dbReference>
<feature type="domain" description="RecF/RecN/SMC N-terminal" evidence="6">
    <location>
        <begin position="282"/>
        <end position="1541"/>
    </location>
</feature>
<keyword evidence="2 3" id="KW-0175">Coiled coil</keyword>
<dbReference type="InterPro" id="IPR036277">
    <property type="entry name" value="SMC_hinge_sf"/>
</dbReference>
<evidence type="ECO:0000256" key="3">
    <source>
        <dbReference type="SAM" id="Coils"/>
    </source>
</evidence>
<dbReference type="GO" id="GO:0005634">
    <property type="term" value="C:nucleus"/>
    <property type="evidence" value="ECO:0007669"/>
    <property type="project" value="UniProtKB-SubCell"/>
</dbReference>
<keyword evidence="8" id="KW-1185">Reference proteome</keyword>
<feature type="region of interest" description="Disordered" evidence="4">
    <location>
        <begin position="236"/>
        <end position="261"/>
    </location>
</feature>
<dbReference type="Pfam" id="PF02463">
    <property type="entry name" value="SMC_N"/>
    <property type="match status" value="1"/>
</dbReference>
<protein>
    <recommendedName>
        <fullName evidence="6">RecF/RecN/SMC N-terminal domain-containing protein</fullName>
    </recommendedName>
</protein>
<gene>
    <name evidence="7" type="ORF">WJX72_002267</name>
</gene>
<evidence type="ECO:0000256" key="2">
    <source>
        <dbReference type="ARBA" id="ARBA00023054"/>
    </source>
</evidence>
<feature type="coiled-coil region" evidence="3">
    <location>
        <begin position="1002"/>
        <end position="1095"/>
    </location>
</feature>
<keyword evidence="5" id="KW-1133">Transmembrane helix</keyword>
<evidence type="ECO:0000256" key="4">
    <source>
        <dbReference type="SAM" id="MobiDB-lite"/>
    </source>
</evidence>
<sequence length="1573" mass="170410">MASGDVESGKSRGARACSVCVAVVVSLVLLLAMILLPMSFSNLSYYQMGFKQKRSTGVVYLDKVYSGGRYALGPDYTFYKYESDAHLEQFDALSVSTADKLETLIDFDFVYFLKREELVQVKEECGQDYKGRIRSAGQAAIKNTVVNYPTEIFLGHVQIPELVRTKQLNVAVQTETNKQQVFASTAAVTRKQTKQLVNAINNNATIALGAASAQADLIVKTAQSDALVVVQQDSDSDDDVECSSDQQNAQESDPACTPTEMTDRQAEPAIIRQACIGNRLVLQKISLQGFKSYNEQASIGPLSQFTCVIGPNGCGKSVVGEAIAFALGGNARMLRAKSLAMLLNTKGAQAAANYVAQVTLVFGLPNSNDTLYIRRSLSSRQNETHMRRGTPAKWQSVSQAAVRNELKQHGVLTEVVDRFIVTQNRQAVAVNDSVELLRYIEQLTGTGEYAQRISNKAEEIASASSECDTLADEMDMVHHKRRRLAPEVSKWRQYEADMKVFQAKKGVFLRNRTASLEAEVAELERKVGPETSALEACKEAEEKLHAAADRVDSKKGTLQQEALRIQAQHRKQTHQLESLKVEEARVVVHLKAAADAVARENAQRKRTANRMQQLQADEAAVRKELQTLQWKVARIGKEETDVGADLEALRQKARGRRQGSAAAHVKEAEAAVQKAEEALTSAEAAEASRLAQLQAAEGRVQQLEKEVAAAAQTAQDNLAKEASQHSQAEQLQLQAEAAAEAARAETQHVQQLQQQLVSVQAELSRVQDTLDTAMQAQHTTQAGAASPLDSLVASLMAMSQEGKLRTQGTFYGRLQNLFRVASPNAVTAVNAVLTEMCNMATFLVVSDRDTANHTLSCFQQQRVGLATCKIVAEVATQAGSTSMDSLLNATSDLSPLLLHVEVLPDAPEVQCVLDSMLATWFIAKDRQSAAKAIAADKRPQGVKFAPRNIVTWEGECFKADGEIVSGGGSRKRASGYGLSTDFVPSAGDQSSRVETALKPEEKAALRAQIEQLQSSDRQLQEQILEAQQQLHAAEAEQRSSKRALDSLQRSAAAQTAKATGMGSAALLLPSLQAQLKVAQKEAQALRVQAADEEMLQRLHGEVTRMCTKYAELRRQVDGGGELLQAEQRLQALQEQSQQVAAQLIQAQHDLTRLQRQLAKHQDGAAHSSDASATEVAKLKVKASKLTEKIQAAEEAQAVTGQGEQEVQAKIAAAKAELQSTSRALTAAKKRTAKATETLENVTSRLTARKAQLQKMLAALASLPAPSGEGGDAAAGSRGGDSKRQRTASSSRRSQTAADSQATAEDSDSDFENAAGRPSETRAQGHARGRASATEWWEVTAQALADQEEALEVVRQSIDPHVLEEDLAALLRLEAATQELAAAENQLTRAQAAKEALETERFALFESAMKLVNAQLTTIYQRLSGGQGDAYCSYTAEKLMLFADGVTFNVRPDSSKWRPFASLSGGQQSLASLALSFALQAAFPSPFYFFDEIDCALDTANAARVADYICSQTNAQYLVVSHKPQVYERASCLVGVYTLHNSSSAVTLQIPPTPARSDLRPTEAAGSPAPTLMN</sequence>
<dbReference type="InterPro" id="IPR003395">
    <property type="entry name" value="RecF/RecN/SMC_N"/>
</dbReference>
<feature type="region of interest" description="Disordered" evidence="4">
    <location>
        <begin position="1550"/>
        <end position="1573"/>
    </location>
</feature>
<keyword evidence="5" id="KW-0812">Transmembrane</keyword>
<feature type="coiled-coil region" evidence="3">
    <location>
        <begin position="1372"/>
        <end position="1399"/>
    </location>
</feature>
<feature type="compositionally biased region" description="Gly residues" evidence="4">
    <location>
        <begin position="1267"/>
        <end position="1278"/>
    </location>
</feature>
<keyword evidence="5" id="KW-0472">Membrane</keyword>
<dbReference type="InterPro" id="IPR027417">
    <property type="entry name" value="P-loop_NTPase"/>
</dbReference>
<feature type="coiled-coil region" evidence="3">
    <location>
        <begin position="1122"/>
        <end position="1230"/>
    </location>
</feature>
<dbReference type="SUPFAM" id="SSF75553">
    <property type="entry name" value="Smc hinge domain"/>
    <property type="match status" value="1"/>
</dbReference>
<comment type="caution">
    <text evidence="7">The sequence shown here is derived from an EMBL/GenBank/DDBJ whole genome shotgun (WGS) entry which is preliminary data.</text>
</comment>
<proteinExistence type="predicted"/>
<dbReference type="GO" id="GO:0051276">
    <property type="term" value="P:chromosome organization"/>
    <property type="evidence" value="ECO:0007669"/>
    <property type="project" value="InterPro"/>
</dbReference>
<feature type="transmembrane region" description="Helical" evidence="5">
    <location>
        <begin position="16"/>
        <end position="40"/>
    </location>
</feature>
<evidence type="ECO:0000259" key="6">
    <source>
        <dbReference type="Pfam" id="PF02463"/>
    </source>
</evidence>
<name>A0AAW1R5B8_9CHLO</name>
<dbReference type="GO" id="GO:0016887">
    <property type="term" value="F:ATP hydrolysis activity"/>
    <property type="evidence" value="ECO:0007669"/>
    <property type="project" value="InterPro"/>
</dbReference>
<evidence type="ECO:0000313" key="7">
    <source>
        <dbReference type="EMBL" id="KAK9828823.1"/>
    </source>
</evidence>
<evidence type="ECO:0000313" key="8">
    <source>
        <dbReference type="Proteomes" id="UP001489004"/>
    </source>
</evidence>
<accession>A0AAW1R5B8</accession>